<gene>
    <name evidence="1" type="ORF">cpu_10450</name>
</gene>
<dbReference type="Proteomes" id="UP000187485">
    <property type="component" value="Unassembled WGS sequence"/>
</dbReference>
<sequence>MEEGIKELFRKEVRLLAELLVIIDEQIQNILEQKIDDFSKNLQKMAGIATEVAEVEKERYAATYGRDFSDEDAEVITALKEHARKVQEKNETLTLLLRQELSFNQFLQKNLLPEGNNSILDRQV</sequence>
<comment type="caution">
    <text evidence="1">The sequence shown here is derived from an EMBL/GenBank/DDBJ whole genome shotgun (WGS) entry which is preliminary data.</text>
</comment>
<evidence type="ECO:0000313" key="1">
    <source>
        <dbReference type="EMBL" id="GAV22535.1"/>
    </source>
</evidence>
<dbReference type="InterPro" id="IPR036679">
    <property type="entry name" value="FlgN-like_sf"/>
</dbReference>
<dbReference type="OrthoDB" id="1724678at2"/>
<dbReference type="SUPFAM" id="SSF140566">
    <property type="entry name" value="FlgN-like"/>
    <property type="match status" value="1"/>
</dbReference>
<evidence type="ECO:0008006" key="3">
    <source>
        <dbReference type="Google" id="ProtNLM"/>
    </source>
</evidence>
<proteinExistence type="predicted"/>
<name>A0A1L8CUC0_9THEO</name>
<dbReference type="GO" id="GO:0044780">
    <property type="term" value="P:bacterial-type flagellum assembly"/>
    <property type="evidence" value="ECO:0007669"/>
    <property type="project" value="InterPro"/>
</dbReference>
<dbReference type="STRING" id="870242.cpu_10450"/>
<keyword evidence="2" id="KW-1185">Reference proteome</keyword>
<protein>
    <recommendedName>
        <fullName evidence="3">Flagellar protein FlgN</fullName>
    </recommendedName>
</protein>
<evidence type="ECO:0000313" key="2">
    <source>
        <dbReference type="Proteomes" id="UP000187485"/>
    </source>
</evidence>
<reference evidence="2" key="1">
    <citation type="submission" date="2016-12" db="EMBL/GenBank/DDBJ databases">
        <title>Draft Genome Sequences od Carboxydothermus pertinax and islandicus, Hydrogenogenic Carboxydotrophic Bacteria.</title>
        <authorList>
            <person name="Fukuyama Y."/>
            <person name="Ohmae K."/>
            <person name="Yoneda Y."/>
            <person name="Yoshida T."/>
            <person name="Sako Y."/>
        </authorList>
    </citation>
    <scope>NUCLEOTIDE SEQUENCE [LARGE SCALE GENOMIC DNA]</scope>
    <source>
        <strain evidence="2">Ug1</strain>
    </source>
</reference>
<accession>A0A1L8CUC0</accession>
<dbReference type="RefSeq" id="WP_075859019.1">
    <property type="nucleotide sequence ID" value="NZ_BDJK01000015.1"/>
</dbReference>
<dbReference type="AlphaFoldDB" id="A0A1L8CUC0"/>
<dbReference type="EMBL" id="BDJK01000015">
    <property type="protein sequence ID" value="GAV22535.1"/>
    <property type="molecule type" value="Genomic_DNA"/>
</dbReference>
<organism evidence="1 2">
    <name type="scientific">Carboxydothermus pertinax</name>
    <dbReference type="NCBI Taxonomy" id="870242"/>
    <lineage>
        <taxon>Bacteria</taxon>
        <taxon>Bacillati</taxon>
        <taxon>Bacillota</taxon>
        <taxon>Clostridia</taxon>
        <taxon>Thermoanaerobacterales</taxon>
        <taxon>Thermoanaerobacteraceae</taxon>
        <taxon>Carboxydothermus</taxon>
    </lineage>
</organism>